<accession>A0ABY4N0A1</accession>
<dbReference type="InterPro" id="IPR009057">
    <property type="entry name" value="Homeodomain-like_sf"/>
</dbReference>
<dbReference type="PRINTS" id="PR00455">
    <property type="entry name" value="HTHTETR"/>
</dbReference>
<proteinExistence type="predicted"/>
<feature type="DNA-binding region" description="H-T-H motif" evidence="4">
    <location>
        <begin position="48"/>
        <end position="67"/>
    </location>
</feature>
<evidence type="ECO:0000313" key="6">
    <source>
        <dbReference type="EMBL" id="UQN15694.1"/>
    </source>
</evidence>
<keyword evidence="3" id="KW-0804">Transcription</keyword>
<dbReference type="InterPro" id="IPR050109">
    <property type="entry name" value="HTH-type_TetR-like_transc_reg"/>
</dbReference>
<dbReference type="PANTHER" id="PTHR30055:SF238">
    <property type="entry name" value="MYCOFACTOCIN BIOSYNTHESIS TRANSCRIPTIONAL REGULATOR MFTR-RELATED"/>
    <property type="match status" value="1"/>
</dbReference>
<dbReference type="SUPFAM" id="SSF46689">
    <property type="entry name" value="Homeodomain-like"/>
    <property type="match status" value="1"/>
</dbReference>
<reference evidence="6" key="1">
    <citation type="submission" date="2022-05" db="EMBL/GenBank/DDBJ databases">
        <title>Complete genome sequence of toluene-degrading Gulosibacter sediminis strain ACHW.36C.</title>
        <authorList>
            <person name="Wai A.C."/>
            <person name="Lai G.K."/>
            <person name="Griffin S.D."/>
            <person name="Leung F.C."/>
        </authorList>
    </citation>
    <scope>NUCLEOTIDE SEQUENCE [LARGE SCALE GENOMIC DNA]</scope>
    <source>
        <strain evidence="6">ACHW.36C</strain>
    </source>
</reference>
<evidence type="ECO:0000256" key="4">
    <source>
        <dbReference type="PROSITE-ProRule" id="PRU00335"/>
    </source>
</evidence>
<evidence type="ECO:0000256" key="2">
    <source>
        <dbReference type="ARBA" id="ARBA00023125"/>
    </source>
</evidence>
<dbReference type="InterPro" id="IPR001647">
    <property type="entry name" value="HTH_TetR"/>
</dbReference>
<organism evidence="6">
    <name type="scientific">Gulosibacter sediminis</name>
    <dbReference type="NCBI Taxonomy" id="1729695"/>
    <lineage>
        <taxon>Bacteria</taxon>
        <taxon>Bacillati</taxon>
        <taxon>Actinomycetota</taxon>
        <taxon>Actinomycetes</taxon>
        <taxon>Micrococcales</taxon>
        <taxon>Microbacteriaceae</taxon>
        <taxon>Gulosibacter</taxon>
    </lineage>
</organism>
<protein>
    <submittedName>
        <fullName evidence="6">TetR/AcrR family transcriptional regulator</fullName>
    </submittedName>
</protein>
<keyword evidence="2 4" id="KW-0238">DNA-binding</keyword>
<gene>
    <name evidence="6" type="ORF">M3M28_04370</name>
</gene>
<dbReference type="EMBL" id="CP097160">
    <property type="protein sequence ID" value="UQN15694.1"/>
    <property type="molecule type" value="Genomic_DNA"/>
</dbReference>
<dbReference type="PANTHER" id="PTHR30055">
    <property type="entry name" value="HTH-TYPE TRANSCRIPTIONAL REGULATOR RUTR"/>
    <property type="match status" value="1"/>
</dbReference>
<dbReference type="Pfam" id="PF00440">
    <property type="entry name" value="TetR_N"/>
    <property type="match status" value="1"/>
</dbReference>
<evidence type="ECO:0000259" key="5">
    <source>
        <dbReference type="PROSITE" id="PS50977"/>
    </source>
</evidence>
<evidence type="ECO:0000256" key="1">
    <source>
        <dbReference type="ARBA" id="ARBA00023015"/>
    </source>
</evidence>
<dbReference type="PROSITE" id="PS50977">
    <property type="entry name" value="HTH_TETR_2"/>
    <property type="match status" value="1"/>
</dbReference>
<keyword evidence="1" id="KW-0805">Transcription regulation</keyword>
<sequence length="222" mass="24685">MQNSISTGQVAETAPAPGLRERQRLESLKQIHEAARDLVEANGFAATTIAAIAERAGVSRRTFFNYYATKEDAVLGLAETIIPAEAIDEFFENQQAGDRLARIVVLLARTALNMRQSGTSRKEVHRLATSYPELQERMHQRFQEIQDKVAELALDKLDQLGDVEKIGEDGADAQALSEAMITLAGAVLKYSFRRNPDILDNPTREAFEPTIRAFRTALKEVQ</sequence>
<feature type="domain" description="HTH tetR-type" evidence="5">
    <location>
        <begin position="25"/>
        <end position="85"/>
    </location>
</feature>
<dbReference type="Gene3D" id="1.10.357.10">
    <property type="entry name" value="Tetracycline Repressor, domain 2"/>
    <property type="match status" value="1"/>
</dbReference>
<name>A0ABY4N0A1_9MICO</name>
<evidence type="ECO:0000256" key="3">
    <source>
        <dbReference type="ARBA" id="ARBA00023163"/>
    </source>
</evidence>